<dbReference type="Pfam" id="PF00590">
    <property type="entry name" value="TP_methylase"/>
    <property type="match status" value="1"/>
</dbReference>
<name>A0A0N0ZVH3_CHRID</name>
<dbReference type="Gene3D" id="3.40.1010.10">
    <property type="entry name" value="Cobalt-precorrin-4 Transmethylase, Domain 1"/>
    <property type="match status" value="1"/>
</dbReference>
<gene>
    <name evidence="10" type="ORF">AOB46_11700</name>
</gene>
<evidence type="ECO:0000256" key="8">
    <source>
        <dbReference type="RuleBase" id="RU003960"/>
    </source>
</evidence>
<feature type="domain" description="Tetrapyrrole methylase" evidence="9">
    <location>
        <begin position="9"/>
        <end position="220"/>
    </location>
</feature>
<dbReference type="GO" id="GO:0019354">
    <property type="term" value="P:siroheme biosynthetic process"/>
    <property type="evidence" value="ECO:0007669"/>
    <property type="project" value="InterPro"/>
</dbReference>
<dbReference type="PROSITE" id="PS00840">
    <property type="entry name" value="SUMT_2"/>
    <property type="match status" value="1"/>
</dbReference>
<comment type="caution">
    <text evidence="10">The sequence shown here is derived from an EMBL/GenBank/DDBJ whole genome shotgun (WGS) entry which is preliminary data.</text>
</comment>
<evidence type="ECO:0000313" key="10">
    <source>
        <dbReference type="EMBL" id="KPE50875.1"/>
    </source>
</evidence>
<evidence type="ECO:0000256" key="1">
    <source>
        <dbReference type="ARBA" id="ARBA00005879"/>
    </source>
</evidence>
<proteinExistence type="inferred from homology"/>
<keyword evidence="6" id="KW-0627">Porphyrin biosynthesis</keyword>
<accession>A0A0N0ZVH3</accession>
<evidence type="ECO:0000313" key="11">
    <source>
        <dbReference type="Proteomes" id="UP000037953"/>
    </source>
</evidence>
<comment type="pathway">
    <text evidence="7">Porphyrin-containing compound metabolism; siroheme biosynthesis; precorrin-2 from uroporphyrinogen III: step 1/1.</text>
</comment>
<dbReference type="Proteomes" id="UP000037953">
    <property type="component" value="Unassembled WGS sequence"/>
</dbReference>
<evidence type="ECO:0000256" key="2">
    <source>
        <dbReference type="ARBA" id="ARBA00012162"/>
    </source>
</evidence>
<dbReference type="FunFam" id="3.40.1010.10:FF:000001">
    <property type="entry name" value="Siroheme synthase"/>
    <property type="match status" value="1"/>
</dbReference>
<dbReference type="NCBIfam" id="TIGR01469">
    <property type="entry name" value="cobA_cysG_Cterm"/>
    <property type="match status" value="1"/>
</dbReference>
<comment type="similarity">
    <text evidence="1 8">Belongs to the precorrin methyltransferase family.</text>
</comment>
<dbReference type="NCBIfam" id="NF004790">
    <property type="entry name" value="PRK06136.1"/>
    <property type="match status" value="1"/>
</dbReference>
<organism evidence="10 11">
    <name type="scientific">Chryseobacterium indologenes</name>
    <name type="common">Flavobacterium indologenes</name>
    <dbReference type="NCBI Taxonomy" id="253"/>
    <lineage>
        <taxon>Bacteria</taxon>
        <taxon>Pseudomonadati</taxon>
        <taxon>Bacteroidota</taxon>
        <taxon>Flavobacteriia</taxon>
        <taxon>Flavobacteriales</taxon>
        <taxon>Weeksellaceae</taxon>
        <taxon>Chryseobacterium group</taxon>
        <taxon>Chryseobacterium</taxon>
    </lineage>
</organism>
<dbReference type="InterPro" id="IPR000878">
    <property type="entry name" value="4pyrrol_Mease"/>
</dbReference>
<dbReference type="Gene3D" id="3.30.950.10">
    <property type="entry name" value="Methyltransferase, Cobalt-precorrin-4 Transmethylase, Domain 2"/>
    <property type="match status" value="1"/>
</dbReference>
<dbReference type="GO" id="GO:0032259">
    <property type="term" value="P:methylation"/>
    <property type="evidence" value="ECO:0007669"/>
    <property type="project" value="UniProtKB-KW"/>
</dbReference>
<dbReference type="SUPFAM" id="SSF53790">
    <property type="entry name" value="Tetrapyrrole methylase"/>
    <property type="match status" value="1"/>
</dbReference>
<dbReference type="AlphaFoldDB" id="A0A0N0ZVH3"/>
<sequence>MKTIIKSPKVYLIGAGPGNPELITIKAVKAITKADVILCDRLVSTEITDTYARQDTEIIYVGKECSKNASTPQSHINTLMVEYASQNKTVVRLKGGDVSIFSNILDELQALKHNHIPYEIIPGITAASGAAAFAGMPLTARGYSTSVRFLTYYKSEILNEEYWKELAATNDTLVFYMSKGNLTRLVEKFRQHEISGEKKMAVIEQATTPFQKVYTSSLEDFSTNFGNKNFASPSLVVIGKVVNLHEEFSWLDNAEQDGLYFRSVENGSLISNPQNFFEYAV</sequence>
<dbReference type="OrthoDB" id="9815856at2"/>
<dbReference type="InterPro" id="IPR014777">
    <property type="entry name" value="4pyrrole_Mease_sub1"/>
</dbReference>
<dbReference type="InterPro" id="IPR035996">
    <property type="entry name" value="4pyrrol_Methylase_sf"/>
</dbReference>
<dbReference type="EC" id="2.1.1.107" evidence="2"/>
<dbReference type="GO" id="GO:0004851">
    <property type="term" value="F:uroporphyrin-III C-methyltransferase activity"/>
    <property type="evidence" value="ECO:0007669"/>
    <property type="project" value="UniProtKB-EC"/>
</dbReference>
<reference evidence="10 11" key="1">
    <citation type="journal article" date="2015" name="Genom Data">
        <title>Draft genome sequence of a multidrug-resistant Chryseobacterium indologenes isolate from Malaysia.</title>
        <authorList>
            <person name="Yu C.Y."/>
            <person name="Ang G.Y."/>
            <person name="Cheng H.J."/>
            <person name="Cheong Y.M."/>
            <person name="Yin W.F."/>
            <person name="Chan K.G."/>
        </authorList>
    </citation>
    <scope>NUCLEOTIDE SEQUENCE [LARGE SCALE GENOMIC DNA]</scope>
    <source>
        <strain evidence="10 11">CI_885</strain>
    </source>
</reference>
<keyword evidence="5" id="KW-0949">S-adenosyl-L-methionine</keyword>
<evidence type="ECO:0000256" key="5">
    <source>
        <dbReference type="ARBA" id="ARBA00022691"/>
    </source>
</evidence>
<dbReference type="PANTHER" id="PTHR45790">
    <property type="entry name" value="SIROHEME SYNTHASE-RELATED"/>
    <property type="match status" value="1"/>
</dbReference>
<dbReference type="CDD" id="cd11642">
    <property type="entry name" value="SUMT"/>
    <property type="match status" value="1"/>
</dbReference>
<dbReference type="EMBL" id="LJOD01000007">
    <property type="protein sequence ID" value="KPE50875.1"/>
    <property type="molecule type" value="Genomic_DNA"/>
</dbReference>
<evidence type="ECO:0000256" key="6">
    <source>
        <dbReference type="ARBA" id="ARBA00023244"/>
    </source>
</evidence>
<evidence type="ECO:0000256" key="7">
    <source>
        <dbReference type="ARBA" id="ARBA00025705"/>
    </source>
</evidence>
<dbReference type="RefSeq" id="WP_062699498.1">
    <property type="nucleotide sequence ID" value="NZ_LJOD01000007.1"/>
</dbReference>
<keyword evidence="4 8" id="KW-0808">Transferase</keyword>
<dbReference type="InterPro" id="IPR014776">
    <property type="entry name" value="4pyrrole_Mease_sub2"/>
</dbReference>
<reference evidence="11" key="2">
    <citation type="submission" date="2015-09" db="EMBL/GenBank/DDBJ databases">
        <title>Draft genome sequence of a multidrug-resistant Chryseobacterium indologenes isolate from Malaysia.</title>
        <authorList>
            <person name="Yu C.Y."/>
            <person name="Ang G.Y."/>
            <person name="Chan K.-G."/>
        </authorList>
    </citation>
    <scope>NUCLEOTIDE SEQUENCE [LARGE SCALE GENOMIC DNA]</scope>
    <source>
        <strain evidence="11">CI_885</strain>
    </source>
</reference>
<protein>
    <recommendedName>
        <fullName evidence="2">uroporphyrinogen-III C-methyltransferase</fullName>
        <ecNumber evidence="2">2.1.1.107</ecNumber>
    </recommendedName>
</protein>
<keyword evidence="3 8" id="KW-0489">Methyltransferase</keyword>
<dbReference type="InterPro" id="IPR050161">
    <property type="entry name" value="Siro_Cobalamin_biosynth"/>
</dbReference>
<dbReference type="InterPro" id="IPR006366">
    <property type="entry name" value="CobA/CysG_C"/>
</dbReference>
<dbReference type="PATRIC" id="fig|253.9.peg.4182"/>
<evidence type="ECO:0000256" key="3">
    <source>
        <dbReference type="ARBA" id="ARBA00022603"/>
    </source>
</evidence>
<evidence type="ECO:0000259" key="9">
    <source>
        <dbReference type="Pfam" id="PF00590"/>
    </source>
</evidence>
<dbReference type="PANTHER" id="PTHR45790:SF3">
    <property type="entry name" value="S-ADENOSYL-L-METHIONINE-DEPENDENT UROPORPHYRINOGEN III METHYLTRANSFERASE, CHLOROPLASTIC"/>
    <property type="match status" value="1"/>
</dbReference>
<evidence type="ECO:0000256" key="4">
    <source>
        <dbReference type="ARBA" id="ARBA00022679"/>
    </source>
</evidence>
<dbReference type="InterPro" id="IPR003043">
    <property type="entry name" value="Uropor_MeTrfase_CS"/>
</dbReference>
<dbReference type="PROSITE" id="PS00839">
    <property type="entry name" value="SUMT_1"/>
    <property type="match status" value="1"/>
</dbReference>